<organism evidence="1 2">
    <name type="scientific">Gordonia paraffinivorans NBRC 108238</name>
    <dbReference type="NCBI Taxonomy" id="1223543"/>
    <lineage>
        <taxon>Bacteria</taxon>
        <taxon>Bacillati</taxon>
        <taxon>Actinomycetota</taxon>
        <taxon>Actinomycetes</taxon>
        <taxon>Mycobacteriales</taxon>
        <taxon>Gordoniaceae</taxon>
        <taxon>Gordonia</taxon>
    </lineage>
</organism>
<sequence length="228" mass="25425">MSGERQHESLLDRARRLANLARLRADSLGESQDLKRLDTALTKLQGDLGSLQSAVLVHRTLADAGVPVDRLEKIDAPLAKLKGKVDESGLPSARFVQNRGSDVSELESRIRAADVAAWNGWARSRLNTVPKTLIPLLNVSVRGRVQEKLRRLEMLASSQRLEVPTVLDFVRDLDYIRDELSAVGDSDIDHVLRKFSDGRARLLDLTDDDIRVLRDDQGLSTQIYLVIS</sequence>
<proteinExistence type="predicted"/>
<accession>A0ABQ0IRM8</accession>
<keyword evidence="2" id="KW-1185">Reference proteome</keyword>
<comment type="caution">
    <text evidence="1">The sequence shown here is derived from an EMBL/GenBank/DDBJ whole genome shotgun (WGS) entry which is preliminary data.</text>
</comment>
<reference evidence="1 2" key="1">
    <citation type="submission" date="2013-02" db="EMBL/GenBank/DDBJ databases">
        <title>Whole genome shotgun sequence of Gordonia paraffinivorans NBRC 108238.</title>
        <authorList>
            <person name="Isaki-Nakamura S."/>
            <person name="Hosoyama A."/>
            <person name="Tsuchikane K."/>
            <person name="Ando Y."/>
            <person name="Baba S."/>
            <person name="Ohji S."/>
            <person name="Hamada M."/>
            <person name="Tamura T."/>
            <person name="Yamazoe A."/>
            <person name="Yamazaki S."/>
            <person name="Fujita N."/>
        </authorList>
    </citation>
    <scope>NUCLEOTIDE SEQUENCE [LARGE SCALE GENOMIC DNA]</scope>
    <source>
        <strain evidence="1 2">NBRC 108238</strain>
    </source>
</reference>
<evidence type="ECO:0000313" key="1">
    <source>
        <dbReference type="EMBL" id="GAC86133.1"/>
    </source>
</evidence>
<evidence type="ECO:0000313" key="2">
    <source>
        <dbReference type="Proteomes" id="UP000035021"/>
    </source>
</evidence>
<dbReference type="RefSeq" id="WP_006902410.1">
    <property type="nucleotide sequence ID" value="NZ_BAOQ01000055.1"/>
</dbReference>
<dbReference type="EMBL" id="BAOQ01000055">
    <property type="protein sequence ID" value="GAC86133.1"/>
    <property type="molecule type" value="Genomic_DNA"/>
</dbReference>
<dbReference type="Proteomes" id="UP000035021">
    <property type="component" value="Unassembled WGS sequence"/>
</dbReference>
<protein>
    <submittedName>
        <fullName evidence="1">Uncharacterized protein</fullName>
    </submittedName>
</protein>
<gene>
    <name evidence="1" type="ORF">GP2_055_00160</name>
</gene>
<name>A0ABQ0IRM8_9ACTN</name>